<name>A0ABX7BWX1_9HYPH</name>
<sequence>MDSILNAAAQALATGDVLGALNRVALRDDPGALALRGTAMAQLGDLPRARQLLAQAARGFGRHETVARARCVLAEAEIALVSRDLTWPEGRLEAARQVLSQRGDAANAAHAGIIAARRDLLLGHLDGASQYLAALSPRALPPPLLAGYWLVSAGIDIRRVRVASARRALQQAEEAARQSGQPGLLAETEAARRSLDGPAARLRRQGVETAVSLDAVEALFGSETVVCDATSNALRQAGLAVSLSRRPVLFALLRVLAEAWPGDASREHLLARAFHARQADESHRARLRVEMTRLRQLIGSIADVSATPSGFRLVPRAGDVAVLALPLDDQHAAVMALLADGELWSSSALAMVLDSSPRSIQRALRALQEAGKAQAVGRGRAQRWALLTLPGFPTTLLLPNAGRV</sequence>
<dbReference type="RefSeq" id="WP_201658187.1">
    <property type="nucleotide sequence ID" value="NZ_CP068047.1"/>
</dbReference>
<evidence type="ECO:0000313" key="1">
    <source>
        <dbReference type="EMBL" id="QQR36451.1"/>
    </source>
</evidence>
<keyword evidence="2" id="KW-1185">Reference proteome</keyword>
<organism evidence="1 2">
    <name type="scientific">Devosia oryziradicis</name>
    <dbReference type="NCBI Taxonomy" id="2801335"/>
    <lineage>
        <taxon>Bacteria</taxon>
        <taxon>Pseudomonadati</taxon>
        <taxon>Pseudomonadota</taxon>
        <taxon>Alphaproteobacteria</taxon>
        <taxon>Hyphomicrobiales</taxon>
        <taxon>Devosiaceae</taxon>
        <taxon>Devosia</taxon>
    </lineage>
</organism>
<proteinExistence type="predicted"/>
<dbReference type="EMBL" id="CP068047">
    <property type="protein sequence ID" value="QQR36451.1"/>
    <property type="molecule type" value="Genomic_DNA"/>
</dbReference>
<reference evidence="1 2" key="1">
    <citation type="submission" date="2021-01" db="EMBL/GenBank/DDBJ databases">
        <title>Genome seq and assembly of Devosia sp. G19.</title>
        <authorList>
            <person name="Chhetri G."/>
        </authorList>
    </citation>
    <scope>NUCLEOTIDE SEQUENCE [LARGE SCALE GENOMIC DNA]</scope>
    <source>
        <strain evidence="1 2">G19</strain>
    </source>
</reference>
<accession>A0ABX7BWX1</accession>
<dbReference type="SUPFAM" id="SSF46785">
    <property type="entry name" value="Winged helix' DNA-binding domain"/>
    <property type="match status" value="1"/>
</dbReference>
<dbReference type="InterPro" id="IPR036390">
    <property type="entry name" value="WH_DNA-bd_sf"/>
</dbReference>
<protein>
    <submittedName>
        <fullName evidence="1">Helix-turn-helix domain-containing protein</fullName>
    </submittedName>
</protein>
<evidence type="ECO:0000313" key="2">
    <source>
        <dbReference type="Proteomes" id="UP000595460"/>
    </source>
</evidence>
<dbReference type="Proteomes" id="UP000595460">
    <property type="component" value="Chromosome"/>
</dbReference>
<gene>
    <name evidence="1" type="ORF">JI749_02090</name>
</gene>